<evidence type="ECO:0000259" key="2">
    <source>
        <dbReference type="PROSITE" id="PS50263"/>
    </source>
</evidence>
<dbReference type="SUPFAM" id="SSF56317">
    <property type="entry name" value="Carbon-nitrogen hydrolase"/>
    <property type="match status" value="1"/>
</dbReference>
<dbReference type="InterPro" id="IPR001110">
    <property type="entry name" value="UPF0012_CS"/>
</dbReference>
<reference evidence="3" key="1">
    <citation type="submission" date="2021-03" db="EMBL/GenBank/DDBJ databases">
        <title>Leucobacter chromiisoli sp. nov., isolated from chromium-containing soil of chemical plant.</title>
        <authorList>
            <person name="Xu Z."/>
        </authorList>
    </citation>
    <scope>NUCLEOTIDE SEQUENCE</scope>
    <source>
        <strain evidence="3">K 70/01</strain>
    </source>
</reference>
<dbReference type="Proteomes" id="UP000668403">
    <property type="component" value="Unassembled WGS sequence"/>
</dbReference>
<dbReference type="PANTHER" id="PTHR23088">
    <property type="entry name" value="NITRILASE-RELATED"/>
    <property type="match status" value="1"/>
</dbReference>
<gene>
    <name evidence="3" type="ORF">J4H85_02615</name>
</gene>
<dbReference type="GO" id="GO:0016787">
    <property type="term" value="F:hydrolase activity"/>
    <property type="evidence" value="ECO:0007669"/>
    <property type="project" value="UniProtKB-KW"/>
</dbReference>
<dbReference type="Gene3D" id="3.60.110.10">
    <property type="entry name" value="Carbon-nitrogen hydrolase"/>
    <property type="match status" value="1"/>
</dbReference>
<dbReference type="PANTHER" id="PTHR23088:SF27">
    <property type="entry name" value="DEAMINATED GLUTATHIONE AMIDASE"/>
    <property type="match status" value="1"/>
</dbReference>
<organism evidence="3 4">
    <name type="scientific">Leucobacter tardus</name>
    <dbReference type="NCBI Taxonomy" id="501483"/>
    <lineage>
        <taxon>Bacteria</taxon>
        <taxon>Bacillati</taxon>
        <taxon>Actinomycetota</taxon>
        <taxon>Actinomycetes</taxon>
        <taxon>Micrococcales</taxon>
        <taxon>Microbacteriaceae</taxon>
        <taxon>Leucobacter</taxon>
    </lineage>
</organism>
<keyword evidence="4" id="KW-1185">Reference proteome</keyword>
<name>A0A939QAY8_9MICO</name>
<dbReference type="EMBL" id="JAGFBF010000001">
    <property type="protein sequence ID" value="MBO2988895.1"/>
    <property type="molecule type" value="Genomic_DNA"/>
</dbReference>
<keyword evidence="3" id="KW-0378">Hydrolase</keyword>
<dbReference type="Pfam" id="PF00795">
    <property type="entry name" value="CN_hydrolase"/>
    <property type="match status" value="1"/>
</dbReference>
<dbReference type="PROSITE" id="PS50263">
    <property type="entry name" value="CN_HYDROLASE"/>
    <property type="match status" value="1"/>
</dbReference>
<dbReference type="CDD" id="cd07581">
    <property type="entry name" value="nitrilase_3"/>
    <property type="match status" value="1"/>
</dbReference>
<accession>A0A939QAY8</accession>
<sequence>MTDLTISVAQFAAGTDVDENLVACQELIARAAATSRLVVLPEYSMYADFGKTQPDRSHAEALDGPFVTALRETARAHGIAVVVGINETDAGDERVSNTLVHLSASGELAGVYRKIHLYDAFGFRESDTVIPAQIDSPLVFELEGVRIGAATCYDLRFPEMSRWLVDQGADVILLPAAWMAGPLKEQQWDTLLRARAIENTVYVAACGQTGPRCAGQSMIVDPMGVTVASAGEREMTIASATIDAQRIADVREINPSLQNRRFTVAPRTA</sequence>
<dbReference type="PROSITE" id="PS01227">
    <property type="entry name" value="UPF0012"/>
    <property type="match status" value="1"/>
</dbReference>
<feature type="domain" description="CN hydrolase" evidence="2">
    <location>
        <begin position="4"/>
        <end position="244"/>
    </location>
</feature>
<comment type="similarity">
    <text evidence="1">Belongs to the carbon-nitrogen hydrolase superfamily. NIT1/NIT2 family.</text>
</comment>
<dbReference type="InterPro" id="IPR003010">
    <property type="entry name" value="C-N_Hydrolase"/>
</dbReference>
<evidence type="ECO:0000313" key="3">
    <source>
        <dbReference type="EMBL" id="MBO2988895.1"/>
    </source>
</evidence>
<dbReference type="AlphaFoldDB" id="A0A939QAY8"/>
<dbReference type="RefSeq" id="WP_208236618.1">
    <property type="nucleotide sequence ID" value="NZ_BAAAQU010000001.1"/>
</dbReference>
<evidence type="ECO:0000313" key="4">
    <source>
        <dbReference type="Proteomes" id="UP000668403"/>
    </source>
</evidence>
<proteinExistence type="inferred from homology"/>
<comment type="caution">
    <text evidence="3">The sequence shown here is derived from an EMBL/GenBank/DDBJ whole genome shotgun (WGS) entry which is preliminary data.</text>
</comment>
<evidence type="ECO:0000256" key="1">
    <source>
        <dbReference type="ARBA" id="ARBA00010613"/>
    </source>
</evidence>
<dbReference type="InterPro" id="IPR036526">
    <property type="entry name" value="C-N_Hydrolase_sf"/>
</dbReference>
<protein>
    <submittedName>
        <fullName evidence="3">Carbon-nitrogen hydrolase family protein</fullName>
    </submittedName>
</protein>